<protein>
    <submittedName>
        <fullName evidence="1">AAA-like domain-containing protein</fullName>
    </submittedName>
</protein>
<dbReference type="Proteomes" id="UP001604335">
    <property type="component" value="Unassembled WGS sequence"/>
</dbReference>
<sequence length="423" mass="48025">MGIRASEEGFQRIQAAIADRGWARNSTKWPALVIKLNTPEVEHPEIDPDLENFSQTSWRRFIENEGNISLQKFRWCCHALGLDPEEIRSPDESSPEPEAIYIQRPPLESQCDHALQQPGALVRVRGPRQLGKTRLLCWLLEQARQRGDRPVFLDMQTADDRDRADLTTWLQWFCRETARSLQLDPTIVAEAWDLDSTPKNNCSELWLNAFLKPSDRPLVVALDNVDLLFTQSWAKDFFGLIRGWFDKAKTLSQWKKVRFILSYSTEVYIELEIHQSPFNVGHEARLPNFTLEQASQWAEQLELALTSSQVADLVGVTGGYPHLLELAWRELQGQAPDAIANLVAQAPTLAGIYRSDLNKLYDLAKQAQLGAAIAQMVASDEAVSLDLNTMRSLERLGLGQFVGQGIAWRCAMYRDFFAAHPVR</sequence>
<accession>A0ABW7CDG4</accession>
<gene>
    <name evidence="1" type="ORF">VPK24_11255</name>
</gene>
<organism evidence="1 2">
    <name type="scientific">Limnothrix redekei LRLZ20PSL1</name>
    <dbReference type="NCBI Taxonomy" id="3112953"/>
    <lineage>
        <taxon>Bacteria</taxon>
        <taxon>Bacillati</taxon>
        <taxon>Cyanobacteriota</taxon>
        <taxon>Cyanophyceae</taxon>
        <taxon>Pseudanabaenales</taxon>
        <taxon>Pseudanabaenaceae</taxon>
        <taxon>Limnothrix</taxon>
    </lineage>
</organism>
<dbReference type="EMBL" id="JAZAQF010000069">
    <property type="protein sequence ID" value="MFG3818214.1"/>
    <property type="molecule type" value="Genomic_DNA"/>
</dbReference>
<name>A0ABW7CDG4_9CYAN</name>
<proteinExistence type="predicted"/>
<evidence type="ECO:0000313" key="2">
    <source>
        <dbReference type="Proteomes" id="UP001604335"/>
    </source>
</evidence>
<comment type="caution">
    <text evidence="1">The sequence shown here is derived from an EMBL/GenBank/DDBJ whole genome shotgun (WGS) entry which is preliminary data.</text>
</comment>
<reference evidence="2" key="1">
    <citation type="journal article" date="2024" name="Algal Res.">
        <title>Biochemical, toxicological and genomic investigation of a high-biomass producing Limnothrix strain isolated from Italian shallow drinking water reservoir.</title>
        <authorList>
            <person name="Simonazzi M."/>
            <person name="Shishido T.K."/>
            <person name="Delbaje E."/>
            <person name="Wahlsten M."/>
            <person name="Fewer D.P."/>
            <person name="Sivonen K."/>
            <person name="Pezzolesi L."/>
            <person name="Pistocchi R."/>
        </authorList>
    </citation>
    <scope>NUCLEOTIDE SEQUENCE [LARGE SCALE GENOMIC DNA]</scope>
    <source>
        <strain evidence="2">LRLZ20PSL1</strain>
    </source>
</reference>
<evidence type="ECO:0000313" key="1">
    <source>
        <dbReference type="EMBL" id="MFG3818214.1"/>
    </source>
</evidence>
<dbReference type="SUPFAM" id="SSF52540">
    <property type="entry name" value="P-loop containing nucleoside triphosphate hydrolases"/>
    <property type="match status" value="1"/>
</dbReference>
<dbReference type="Pfam" id="PF14516">
    <property type="entry name" value="AAA_35"/>
    <property type="match status" value="1"/>
</dbReference>
<dbReference type="RefSeq" id="WP_393013342.1">
    <property type="nucleotide sequence ID" value="NZ_JAZAQF010000069.1"/>
</dbReference>
<dbReference type="InterPro" id="IPR027417">
    <property type="entry name" value="P-loop_NTPase"/>
</dbReference>
<keyword evidence="2" id="KW-1185">Reference proteome</keyword>
<dbReference type="Gene3D" id="3.40.50.300">
    <property type="entry name" value="P-loop containing nucleotide triphosphate hydrolases"/>
    <property type="match status" value="1"/>
</dbReference>